<evidence type="ECO:0000313" key="8">
    <source>
        <dbReference type="EMBL" id="CAK9264625.1"/>
    </source>
</evidence>
<evidence type="ECO:0000256" key="3">
    <source>
        <dbReference type="ARBA" id="ARBA00016672"/>
    </source>
</evidence>
<dbReference type="InterPro" id="IPR006590">
    <property type="entry name" value="RNA_pol_Rpb4/RPC9_core"/>
</dbReference>
<keyword evidence="4" id="KW-0240">DNA-directed RNA polymerase</keyword>
<dbReference type="InterPro" id="IPR038324">
    <property type="entry name" value="Rpb4/RPC9_sf"/>
</dbReference>
<keyword evidence="9" id="KW-1185">Reference proteome</keyword>
<dbReference type="SMART" id="SM00657">
    <property type="entry name" value="RPOL4c"/>
    <property type="match status" value="1"/>
</dbReference>
<evidence type="ECO:0000259" key="7">
    <source>
        <dbReference type="SMART" id="SM00657"/>
    </source>
</evidence>
<name>A0ABP0WGI2_9BRYO</name>
<sequence length="194" mass="21427">MEFPDVGAQKELAHRKNKRTRTRVIAIFGTGEEKSQLSKRALEQQQHESVRNFGLEANAGLLTNCEALQLLQSRGADKGFGVTAAECKVYDYLVKTPAGSQTREGLQEFFKGAEEYKLTKAEYLQASNLRPSTAVEVHLIVEDCDERLSSALVDQFLGMIDETLPPPPELLEDAEAQKEEVVIKADEEDGGSGQ</sequence>
<dbReference type="Gene3D" id="1.20.1250.40">
    <property type="match status" value="1"/>
</dbReference>
<evidence type="ECO:0000256" key="2">
    <source>
        <dbReference type="ARBA" id="ARBA00006898"/>
    </source>
</evidence>
<dbReference type="Proteomes" id="UP001497444">
    <property type="component" value="Chromosome 17"/>
</dbReference>
<comment type="subcellular location">
    <subcellularLocation>
        <location evidence="1">Nucleus</location>
    </subcellularLocation>
</comment>
<evidence type="ECO:0000256" key="6">
    <source>
        <dbReference type="ARBA" id="ARBA00023242"/>
    </source>
</evidence>
<dbReference type="PANTHER" id="PTHR15561">
    <property type="entry name" value="CALCITONIN GENE-RELATED PEPTIDE-RECEPTOR COMPONENT PROTEIN"/>
    <property type="match status" value="1"/>
</dbReference>
<keyword evidence="5" id="KW-0804">Transcription</keyword>
<dbReference type="SUPFAM" id="SSF47819">
    <property type="entry name" value="HRDC-like"/>
    <property type="match status" value="1"/>
</dbReference>
<dbReference type="EMBL" id="OZ020112">
    <property type="protein sequence ID" value="CAK9264625.1"/>
    <property type="molecule type" value="Genomic_DNA"/>
</dbReference>
<feature type="domain" description="RNA polymerase Rpb4/RPC9 core" evidence="7">
    <location>
        <begin position="54"/>
        <end position="167"/>
    </location>
</feature>
<reference evidence="8" key="1">
    <citation type="submission" date="2024-02" db="EMBL/GenBank/DDBJ databases">
        <authorList>
            <consortium name="ELIXIR-Norway"/>
            <consortium name="Elixir Norway"/>
        </authorList>
    </citation>
    <scope>NUCLEOTIDE SEQUENCE</scope>
</reference>
<dbReference type="InterPro" id="IPR038846">
    <property type="entry name" value="RPC9"/>
</dbReference>
<comment type="similarity">
    <text evidence="2">Belongs to the eukaryotic RPC9 RNA polymerase subunit family.</text>
</comment>
<evidence type="ECO:0000256" key="5">
    <source>
        <dbReference type="ARBA" id="ARBA00023163"/>
    </source>
</evidence>
<evidence type="ECO:0000256" key="4">
    <source>
        <dbReference type="ARBA" id="ARBA00022478"/>
    </source>
</evidence>
<keyword evidence="6" id="KW-0539">Nucleus</keyword>
<organism evidence="8 9">
    <name type="scientific">Sphagnum jensenii</name>
    <dbReference type="NCBI Taxonomy" id="128206"/>
    <lineage>
        <taxon>Eukaryota</taxon>
        <taxon>Viridiplantae</taxon>
        <taxon>Streptophyta</taxon>
        <taxon>Embryophyta</taxon>
        <taxon>Bryophyta</taxon>
        <taxon>Sphagnophytina</taxon>
        <taxon>Sphagnopsida</taxon>
        <taxon>Sphagnales</taxon>
        <taxon>Sphagnaceae</taxon>
        <taxon>Sphagnum</taxon>
    </lineage>
</organism>
<protein>
    <recommendedName>
        <fullName evidence="3">DNA-directed RNA polymerase III subunit RPC9</fullName>
    </recommendedName>
</protein>
<dbReference type="InterPro" id="IPR010997">
    <property type="entry name" value="HRDC-like_sf"/>
</dbReference>
<gene>
    <name evidence="8" type="ORF">CSSPJE1EN1_LOCUS10103</name>
</gene>
<dbReference type="Pfam" id="PF03874">
    <property type="entry name" value="RNA_pol_Rpb4"/>
    <property type="match status" value="1"/>
</dbReference>
<evidence type="ECO:0000313" key="9">
    <source>
        <dbReference type="Proteomes" id="UP001497444"/>
    </source>
</evidence>
<dbReference type="InterPro" id="IPR005574">
    <property type="entry name" value="Rpb4/RPC9"/>
</dbReference>
<evidence type="ECO:0000256" key="1">
    <source>
        <dbReference type="ARBA" id="ARBA00004123"/>
    </source>
</evidence>
<proteinExistence type="inferred from homology"/>
<accession>A0ABP0WGI2</accession>
<dbReference type="PANTHER" id="PTHR15561:SF0">
    <property type="entry name" value="DNA-DIRECTED RNA POLYMERASE III SUBUNIT RPC9"/>
    <property type="match status" value="1"/>
</dbReference>